<proteinExistence type="predicted"/>
<keyword evidence="2" id="KW-0812">Transmembrane</keyword>
<keyword evidence="2" id="KW-1133">Transmembrane helix</keyword>
<evidence type="ECO:0000313" key="3">
    <source>
        <dbReference type="EMBL" id="KKL09891.1"/>
    </source>
</evidence>
<gene>
    <name evidence="3" type="ORF">LCGC14_2561340</name>
</gene>
<comment type="caution">
    <text evidence="3">The sequence shown here is derived from an EMBL/GenBank/DDBJ whole genome shotgun (WGS) entry which is preliminary data.</text>
</comment>
<dbReference type="EMBL" id="LAZR01042286">
    <property type="protein sequence ID" value="KKL09891.1"/>
    <property type="molecule type" value="Genomic_DNA"/>
</dbReference>
<feature type="non-terminal residue" evidence="3">
    <location>
        <position position="231"/>
    </location>
</feature>
<organism evidence="3">
    <name type="scientific">marine sediment metagenome</name>
    <dbReference type="NCBI Taxonomy" id="412755"/>
    <lineage>
        <taxon>unclassified sequences</taxon>
        <taxon>metagenomes</taxon>
        <taxon>ecological metagenomes</taxon>
    </lineage>
</organism>
<dbReference type="AlphaFoldDB" id="A0A0F9CW77"/>
<feature type="region of interest" description="Disordered" evidence="1">
    <location>
        <begin position="120"/>
        <end position="187"/>
    </location>
</feature>
<reference evidence="3" key="1">
    <citation type="journal article" date="2015" name="Nature">
        <title>Complex archaea that bridge the gap between prokaryotes and eukaryotes.</title>
        <authorList>
            <person name="Spang A."/>
            <person name="Saw J.H."/>
            <person name="Jorgensen S.L."/>
            <person name="Zaremba-Niedzwiedzka K."/>
            <person name="Martijn J."/>
            <person name="Lind A.E."/>
            <person name="van Eijk R."/>
            <person name="Schleper C."/>
            <person name="Guy L."/>
            <person name="Ettema T.J."/>
        </authorList>
    </citation>
    <scope>NUCLEOTIDE SEQUENCE</scope>
</reference>
<sequence>MNTSRKVAVIFIGMLILVIAGMAMVALQDTKVIHAKALTDHECDSTEWHFVITQISEESLAPDFIIVEFSGGLGQVNRGAFTGGVAHYTLGTNLNGPVLDAWATIYAEWDGQFNLSHGPCVFPTPTPTPTDDPTPTPTETPGDPTPTPTQTPGDPTPTPTKTPVDPTPTPTSTPPKPPNGGPDNDALTATRKEIIPASGKIIVPAINLSAPVATGRYDGGWVVSVLAYDAT</sequence>
<evidence type="ECO:0000256" key="1">
    <source>
        <dbReference type="SAM" id="MobiDB-lite"/>
    </source>
</evidence>
<feature type="transmembrane region" description="Helical" evidence="2">
    <location>
        <begin position="7"/>
        <end position="27"/>
    </location>
</feature>
<evidence type="ECO:0000256" key="2">
    <source>
        <dbReference type="SAM" id="Phobius"/>
    </source>
</evidence>
<feature type="compositionally biased region" description="Pro residues" evidence="1">
    <location>
        <begin position="122"/>
        <end position="180"/>
    </location>
</feature>
<keyword evidence="2" id="KW-0472">Membrane</keyword>
<name>A0A0F9CW77_9ZZZZ</name>
<protein>
    <submittedName>
        <fullName evidence="3">Uncharacterized protein</fullName>
    </submittedName>
</protein>
<accession>A0A0F9CW77</accession>